<dbReference type="EMBL" id="CAJPEX010000372">
    <property type="protein sequence ID" value="CAG0915368.1"/>
    <property type="molecule type" value="Genomic_DNA"/>
</dbReference>
<feature type="transmembrane region" description="Helical" evidence="6">
    <location>
        <begin position="813"/>
        <end position="831"/>
    </location>
</feature>
<proteinExistence type="inferred from homology"/>
<feature type="transmembrane region" description="Helical" evidence="6">
    <location>
        <begin position="167"/>
        <end position="188"/>
    </location>
</feature>
<reference evidence="7" key="1">
    <citation type="submission" date="2020-11" db="EMBL/GenBank/DDBJ databases">
        <authorList>
            <person name="Tran Van P."/>
        </authorList>
    </citation>
    <scope>NUCLEOTIDE SEQUENCE</scope>
</reference>
<evidence type="ECO:0000256" key="2">
    <source>
        <dbReference type="ARBA" id="ARBA00009773"/>
    </source>
</evidence>
<comment type="similarity">
    <text evidence="2">Belongs to the autoinducer-2 exporter (AI-2E) (TC 2.A.86) family.</text>
</comment>
<dbReference type="EMBL" id="OA882409">
    <property type="protein sequence ID" value="CAD7275216.1"/>
    <property type="molecule type" value="Genomic_DNA"/>
</dbReference>
<dbReference type="PANTHER" id="PTHR21716:SF4">
    <property type="entry name" value="TRANSMEMBRANE PROTEIN 245"/>
    <property type="match status" value="1"/>
</dbReference>
<dbReference type="AlphaFoldDB" id="A0A7R9GBS5"/>
<dbReference type="PANTHER" id="PTHR21716">
    <property type="entry name" value="TRANSMEMBRANE PROTEIN"/>
    <property type="match status" value="1"/>
</dbReference>
<feature type="transmembrane region" description="Helical" evidence="6">
    <location>
        <begin position="735"/>
        <end position="757"/>
    </location>
</feature>
<keyword evidence="4 6" id="KW-1133">Transmembrane helix</keyword>
<evidence type="ECO:0008006" key="9">
    <source>
        <dbReference type="Google" id="ProtNLM"/>
    </source>
</evidence>
<dbReference type="InterPro" id="IPR002549">
    <property type="entry name" value="AI-2E-like"/>
</dbReference>
<feature type="transmembrane region" description="Helical" evidence="6">
    <location>
        <begin position="120"/>
        <end position="141"/>
    </location>
</feature>
<feature type="transmembrane region" description="Helical" evidence="6">
    <location>
        <begin position="27"/>
        <end position="51"/>
    </location>
</feature>
<feature type="transmembrane region" description="Helical" evidence="6">
    <location>
        <begin position="482"/>
        <end position="500"/>
    </location>
</feature>
<feature type="transmembrane region" description="Helical" evidence="6">
    <location>
        <begin position="763"/>
        <end position="782"/>
    </location>
</feature>
<feature type="transmembrane region" description="Helical" evidence="6">
    <location>
        <begin position="917"/>
        <end position="944"/>
    </location>
</feature>
<feature type="transmembrane region" description="Helical" evidence="6">
    <location>
        <begin position="200"/>
        <end position="222"/>
    </location>
</feature>
<evidence type="ECO:0000256" key="5">
    <source>
        <dbReference type="ARBA" id="ARBA00023136"/>
    </source>
</evidence>
<name>A0A7R9GBS5_9CRUS</name>
<protein>
    <recommendedName>
        <fullName evidence="9">Transmembrane protein 245</fullName>
    </recommendedName>
</protein>
<keyword evidence="5 6" id="KW-0472">Membrane</keyword>
<comment type="subcellular location">
    <subcellularLocation>
        <location evidence="1">Membrane</location>
        <topology evidence="1">Multi-pass membrane protein</topology>
    </subcellularLocation>
</comment>
<evidence type="ECO:0000256" key="1">
    <source>
        <dbReference type="ARBA" id="ARBA00004141"/>
    </source>
</evidence>
<keyword evidence="3 6" id="KW-0812">Transmembrane</keyword>
<organism evidence="7">
    <name type="scientific">Notodromas monacha</name>
    <dbReference type="NCBI Taxonomy" id="399045"/>
    <lineage>
        <taxon>Eukaryota</taxon>
        <taxon>Metazoa</taxon>
        <taxon>Ecdysozoa</taxon>
        <taxon>Arthropoda</taxon>
        <taxon>Crustacea</taxon>
        <taxon>Oligostraca</taxon>
        <taxon>Ostracoda</taxon>
        <taxon>Podocopa</taxon>
        <taxon>Podocopida</taxon>
        <taxon>Cypridocopina</taxon>
        <taxon>Cypridoidea</taxon>
        <taxon>Cyprididae</taxon>
        <taxon>Notodromas</taxon>
    </lineage>
</organism>
<feature type="transmembrane region" description="Helical" evidence="6">
    <location>
        <begin position="228"/>
        <end position="248"/>
    </location>
</feature>
<gene>
    <name evidence="7" type="ORF">NMOB1V02_LOCUS3016</name>
</gene>
<dbReference type="Proteomes" id="UP000678499">
    <property type="component" value="Unassembled WGS sequence"/>
</dbReference>
<sequence length="978" mass="108824">MEPKAHSAMDTVLTLIPASHGKAVRSAFYNTVAFAILGTIAVVAGSVYLYVLQPYLRPLLWAGLCGSVLHPAKERLATGLKAWISVVQESRKPAVFEVICVPFVVIDGVYEAFKQVMSTHYYKCLITTVGFSASLLLYYLAPEDIANFLDDVYQASVMSLTRRITAFWLYVVLSMLSAYYLVVLMLPVSRLHPTGTLLKCGVPLACVLCWGFVCLHLSAYWLSQPRAFVYHIFAVSSFGILPLVVGFWNSNGVGVSSRIRTVSDSSSKAEDDSFVRAPEVIRDDLRNPALDRLIGLDQDRRGFLHSSLRHRLLRRSTSQEGHSRTVGKPDCNISDSRKVTFFTSTPRTRTVSETIGTVTAKEESQRESFGSSPVPLLVVDPPPGDVKDGRSSSLEFSIPPPQFRQRALSDSGFRPDWRKSRPDLSAFHHRTFRTTIAVVPESSEGNLYLVSLLWVCVLMTLWRHPRLLQLLPIPVIYLLMKHLWLFVVGSGNWGAVSTFVSKRLEARKSLLVPFPIPLIYGWILRGERAIIQIFKEYVDSVAAVCIIFTGIVLSGLALIFISVQVYHEGVLLVSLTGQALNSTIVGNFLGSGDMAKLMHQSTDSIHHYGRVILSSVVRKISGDVEDAKLQDVEEQVLAMWNKFYVEYNKYVDVYKHQKENYPREPLNVCDSGSTMRTSVGTQTNPETAEMLWAPFSAAVSKIMPGSMPMSAWSRQFNATILMQFLKNNVDLMQSIASIVASNLYLAVGGLTALLGLLAGGGNAVLNFVLNWLIFCTTLFYLLKCSSAIYKPLDFFFLSSFQSTKELTRAFDRAISDVFVVSCKLAAFYALWTWILHDFFDVKLVFIPSAIASILAVVPLFGSYLVCIPGAIELWAVQKRSTAAVVFFIAHLVPPYFVNDAFYRDIRGDMHPYLTSLAVMGGVLCLGVEGAIFGPLLLCLLLIVYQTFQATFRDVPLLRQMSSEYSTSQHQPFVFSGMT</sequence>
<feature type="transmembrane region" description="Helical" evidence="6">
    <location>
        <begin position="843"/>
        <end position="867"/>
    </location>
</feature>
<dbReference type="Pfam" id="PF01594">
    <property type="entry name" value="AI-2E_transport"/>
    <property type="match status" value="1"/>
</dbReference>
<evidence type="ECO:0000256" key="4">
    <source>
        <dbReference type="ARBA" id="ARBA00022989"/>
    </source>
</evidence>
<dbReference type="GO" id="GO:0016020">
    <property type="term" value="C:membrane"/>
    <property type="evidence" value="ECO:0007669"/>
    <property type="project" value="UniProtKB-SubCell"/>
</dbReference>
<evidence type="ECO:0000313" key="7">
    <source>
        <dbReference type="EMBL" id="CAD7275216.1"/>
    </source>
</evidence>
<feature type="transmembrane region" description="Helical" evidence="6">
    <location>
        <begin position="879"/>
        <end position="897"/>
    </location>
</feature>
<evidence type="ECO:0000313" key="8">
    <source>
        <dbReference type="Proteomes" id="UP000678499"/>
    </source>
</evidence>
<evidence type="ECO:0000256" key="3">
    <source>
        <dbReference type="ARBA" id="ARBA00022692"/>
    </source>
</evidence>
<feature type="transmembrane region" description="Helical" evidence="6">
    <location>
        <begin position="541"/>
        <end position="563"/>
    </location>
</feature>
<evidence type="ECO:0000256" key="6">
    <source>
        <dbReference type="SAM" id="Phobius"/>
    </source>
</evidence>
<feature type="transmembrane region" description="Helical" evidence="6">
    <location>
        <begin position="445"/>
        <end position="462"/>
    </location>
</feature>
<dbReference type="OrthoDB" id="5970161at2759"/>
<accession>A0A7R9GBS5</accession>
<keyword evidence="8" id="KW-1185">Reference proteome</keyword>